<feature type="compositionally biased region" description="Polar residues" evidence="1">
    <location>
        <begin position="360"/>
        <end position="369"/>
    </location>
</feature>
<dbReference type="InterPro" id="IPR036249">
    <property type="entry name" value="Thioredoxin-like_sf"/>
</dbReference>
<dbReference type="SUPFAM" id="SSF52833">
    <property type="entry name" value="Thioredoxin-like"/>
    <property type="match status" value="1"/>
</dbReference>
<feature type="domain" description="Thioredoxin" evidence="2">
    <location>
        <begin position="795"/>
        <end position="935"/>
    </location>
</feature>
<evidence type="ECO:0000313" key="4">
    <source>
        <dbReference type="Proteomes" id="UP000318053"/>
    </source>
</evidence>
<dbReference type="Gene3D" id="3.40.30.10">
    <property type="entry name" value="Glutaredoxin"/>
    <property type="match status" value="1"/>
</dbReference>
<gene>
    <name evidence="3" type="primary">resA_8</name>
    <name evidence="3" type="ORF">CA85_46490</name>
</gene>
<evidence type="ECO:0000313" key="3">
    <source>
        <dbReference type="EMBL" id="TWT56057.1"/>
    </source>
</evidence>
<name>A0A5C5WZ97_9BACT</name>
<dbReference type="PANTHER" id="PTHR42852:SF17">
    <property type="entry name" value="THIOREDOXIN-LIKE PROTEIN HI_1115"/>
    <property type="match status" value="1"/>
</dbReference>
<dbReference type="PROSITE" id="PS51352">
    <property type="entry name" value="THIOREDOXIN_2"/>
    <property type="match status" value="1"/>
</dbReference>
<evidence type="ECO:0000259" key="2">
    <source>
        <dbReference type="PROSITE" id="PS51352"/>
    </source>
</evidence>
<dbReference type="PANTHER" id="PTHR42852">
    <property type="entry name" value="THIOL:DISULFIDE INTERCHANGE PROTEIN DSBE"/>
    <property type="match status" value="1"/>
</dbReference>
<dbReference type="GO" id="GO:0016491">
    <property type="term" value="F:oxidoreductase activity"/>
    <property type="evidence" value="ECO:0007669"/>
    <property type="project" value="InterPro"/>
</dbReference>
<accession>A0A5C5WZ97</accession>
<dbReference type="AlphaFoldDB" id="A0A5C5WZ97"/>
<protein>
    <submittedName>
        <fullName evidence="3">Thiol-disulfide oxidoreductase ResA</fullName>
    </submittedName>
</protein>
<dbReference type="GO" id="GO:0016209">
    <property type="term" value="F:antioxidant activity"/>
    <property type="evidence" value="ECO:0007669"/>
    <property type="project" value="InterPro"/>
</dbReference>
<dbReference type="RefSeq" id="WP_146393462.1">
    <property type="nucleotide sequence ID" value="NZ_SJPK01000018.1"/>
</dbReference>
<sequence length="947" mass="103480">MKQGILFAVLCVILGGVSTQAAEVNRLGLLRLAGGDYMPGRLADSQSDPEGDDSSRRLAWQHPDFAAPFEFDLSAVIAASFPPPQPSQPAPGEFAIEMTQGDRLFGDILDVDAESIRVGTKSYGEVSIERAAVRRITRWDDGGSVLFSGPGPVLDWQVRPALNAWHSGGSQLHTDMVGATAFRDLDLPDSVQIEVELTWEGEPNFALAIGVDAKNSEYGAMSAFRIEVWDDEIALVRELDEVANCVPLAKWKDLNGQLRLTLEIDQNAGRIVALSPHDQMLGEFVMGGEGYPGVRPGIRLTNINGNVSLESLCVKQISGRTDRERAEGHDLVVLDDETSHSGQWTGVVDGAWVLTEGDSQRSLDPQSIRSIELQPQEGTRDRDTAEDSGSTSETPDDGNDQRPLTAQVVTHGGVRLSGEMESSNEGRLTLRNDLMDHPIAIDHATISRISVANPRPPKTESFNFILGRLEFPDGKMSGLLVDTESESDPTPLRFAPRHASAVNFKSTFTGRMVYRESPPPETAKQRHAREQREAAVRRANQRKQNQGGLLNILARAFGNNAENQQRDASPRSMHLRSGEIIPCEVTSIDERGVVFTSDVTERTRLPLDQIRAVAFTAGCRDPEIEAVRRERLLTVPRVRKKNPPTHLIVAVNDDVMRGRLVRVTQDTVEVETRLDTIPIDRAVVAQIIWLDDHSDEDAADLVDEEQNDELAVRALLRNGNRMSLWAGRMEDSVLIGQHPLLGESRIKLGDVDELLIGVDINEADQNQPYGDWLLQDAPEPIVPEDGAGGTAAMSPLVGTEAPDFSLDLLTGGTFTISAARGQVLVLDFWATWCGPCLQAMPVIEEAVSQFDADDVRLVAVNLQETAEPIHEMLDRLQISPEVALDIDGVAAARYQADAIPQTVVIDREGKVTHVFVGGGPKLGEQLRAAISETLGEDQVDAPQQKAP</sequence>
<dbReference type="Pfam" id="PF00578">
    <property type="entry name" value="AhpC-TSA"/>
    <property type="match status" value="1"/>
</dbReference>
<feature type="region of interest" description="Disordered" evidence="1">
    <location>
        <begin position="358"/>
        <end position="403"/>
    </location>
</feature>
<dbReference type="OrthoDB" id="209942at2"/>
<reference evidence="3 4" key="1">
    <citation type="submission" date="2019-02" db="EMBL/GenBank/DDBJ databases">
        <title>Deep-cultivation of Planctomycetes and their phenomic and genomic characterization uncovers novel biology.</title>
        <authorList>
            <person name="Wiegand S."/>
            <person name="Jogler M."/>
            <person name="Boedeker C."/>
            <person name="Pinto D."/>
            <person name="Vollmers J."/>
            <person name="Rivas-Marin E."/>
            <person name="Kohn T."/>
            <person name="Peeters S.H."/>
            <person name="Heuer A."/>
            <person name="Rast P."/>
            <person name="Oberbeckmann S."/>
            <person name="Bunk B."/>
            <person name="Jeske O."/>
            <person name="Meyerdierks A."/>
            <person name="Storesund J.E."/>
            <person name="Kallscheuer N."/>
            <person name="Luecker S."/>
            <person name="Lage O.M."/>
            <person name="Pohl T."/>
            <person name="Merkel B.J."/>
            <person name="Hornburger P."/>
            <person name="Mueller R.-W."/>
            <person name="Bruemmer F."/>
            <person name="Labrenz M."/>
            <person name="Spormann A.M."/>
            <person name="Op Den Camp H."/>
            <person name="Overmann J."/>
            <person name="Amann R."/>
            <person name="Jetten M.S.M."/>
            <person name="Mascher T."/>
            <person name="Medema M.H."/>
            <person name="Devos D.P."/>
            <person name="Kaster A.-K."/>
            <person name="Ovreas L."/>
            <person name="Rohde M."/>
            <person name="Galperin M.Y."/>
            <person name="Jogler C."/>
        </authorList>
    </citation>
    <scope>NUCLEOTIDE SEQUENCE [LARGE SCALE GENOMIC DNA]</scope>
    <source>
        <strain evidence="3 4">CA85</strain>
    </source>
</reference>
<evidence type="ECO:0000256" key="1">
    <source>
        <dbReference type="SAM" id="MobiDB-lite"/>
    </source>
</evidence>
<organism evidence="3 4">
    <name type="scientific">Allorhodopirellula solitaria</name>
    <dbReference type="NCBI Taxonomy" id="2527987"/>
    <lineage>
        <taxon>Bacteria</taxon>
        <taxon>Pseudomonadati</taxon>
        <taxon>Planctomycetota</taxon>
        <taxon>Planctomycetia</taxon>
        <taxon>Pirellulales</taxon>
        <taxon>Pirellulaceae</taxon>
        <taxon>Allorhodopirellula</taxon>
    </lineage>
</organism>
<keyword evidence="4" id="KW-1185">Reference proteome</keyword>
<dbReference type="CDD" id="cd02966">
    <property type="entry name" value="TlpA_like_family"/>
    <property type="match status" value="1"/>
</dbReference>
<comment type="caution">
    <text evidence="3">The sequence shown here is derived from an EMBL/GenBank/DDBJ whole genome shotgun (WGS) entry which is preliminary data.</text>
</comment>
<proteinExistence type="predicted"/>
<dbReference type="Proteomes" id="UP000318053">
    <property type="component" value="Unassembled WGS sequence"/>
</dbReference>
<dbReference type="InterPro" id="IPR000866">
    <property type="entry name" value="AhpC/TSA"/>
</dbReference>
<dbReference type="InterPro" id="IPR013766">
    <property type="entry name" value="Thioredoxin_domain"/>
</dbReference>
<dbReference type="InterPro" id="IPR050553">
    <property type="entry name" value="Thioredoxin_ResA/DsbE_sf"/>
</dbReference>
<dbReference type="EMBL" id="SJPK01000018">
    <property type="protein sequence ID" value="TWT56057.1"/>
    <property type="molecule type" value="Genomic_DNA"/>
</dbReference>